<dbReference type="EMBL" id="BPNN01000124">
    <property type="protein sequence ID" value="GJA65761.1"/>
    <property type="molecule type" value="Genomic_DNA"/>
</dbReference>
<evidence type="ECO:0000313" key="2">
    <source>
        <dbReference type="Proteomes" id="UP000886934"/>
    </source>
</evidence>
<accession>A0AA37D2N2</accession>
<protein>
    <submittedName>
        <fullName evidence="1">Uncharacterized protein</fullName>
    </submittedName>
</protein>
<reference evidence="1" key="1">
    <citation type="submission" date="2021-07" db="EMBL/GenBank/DDBJ databases">
        <title>Draft genome sequence of carbapenem-resistant Aeromonas spp. in Japan.</title>
        <authorList>
            <person name="Maehana S."/>
            <person name="Suzuki M."/>
            <person name="Kitasato H."/>
        </authorList>
    </citation>
    <scope>NUCLEOTIDE SEQUENCE</scope>
    <source>
        <strain evidence="1">KAM351</strain>
    </source>
</reference>
<proteinExistence type="predicted"/>
<name>A0AA37D2N2_AERCA</name>
<gene>
    <name evidence="1" type="ORF">KAM351_43720</name>
</gene>
<dbReference type="AlphaFoldDB" id="A0AA37D2N2"/>
<comment type="caution">
    <text evidence="1">The sequence shown here is derived from an EMBL/GenBank/DDBJ whole genome shotgun (WGS) entry which is preliminary data.</text>
</comment>
<organism evidence="1 2">
    <name type="scientific">Aeromonas caviae</name>
    <name type="common">Aeromonas punctata</name>
    <dbReference type="NCBI Taxonomy" id="648"/>
    <lineage>
        <taxon>Bacteria</taxon>
        <taxon>Pseudomonadati</taxon>
        <taxon>Pseudomonadota</taxon>
        <taxon>Gammaproteobacteria</taxon>
        <taxon>Aeromonadales</taxon>
        <taxon>Aeromonadaceae</taxon>
        <taxon>Aeromonas</taxon>
    </lineage>
</organism>
<sequence length="84" mass="9586">MLGFSLESMADRVSALIWLGDNIGEQWPYYIDDSTIGFDDWKFIRDADSGEIVFSNMQVPAISKHELVEVFQDDFSANNNTTME</sequence>
<dbReference type="Proteomes" id="UP000886934">
    <property type="component" value="Unassembled WGS sequence"/>
</dbReference>
<evidence type="ECO:0000313" key="1">
    <source>
        <dbReference type="EMBL" id="GJA65761.1"/>
    </source>
</evidence>